<reference evidence="2" key="1">
    <citation type="journal article" date="2019" name="Int. J. Syst. Evol. Microbiol.">
        <title>The Global Catalogue of Microorganisms (GCM) 10K type strain sequencing project: providing services to taxonomists for standard genome sequencing and annotation.</title>
        <authorList>
            <consortium name="The Broad Institute Genomics Platform"/>
            <consortium name="The Broad Institute Genome Sequencing Center for Infectious Disease"/>
            <person name="Wu L."/>
            <person name="Ma J."/>
        </authorList>
    </citation>
    <scope>NUCLEOTIDE SEQUENCE [LARGE SCALE GENOMIC DNA]</scope>
    <source>
        <strain evidence="2">CGMCC 4.1641</strain>
    </source>
</reference>
<comment type="caution">
    <text evidence="1">The sequence shown here is derived from an EMBL/GenBank/DDBJ whole genome shotgun (WGS) entry which is preliminary data.</text>
</comment>
<evidence type="ECO:0000313" key="1">
    <source>
        <dbReference type="EMBL" id="MFC5149914.1"/>
    </source>
</evidence>
<proteinExistence type="predicted"/>
<keyword evidence="2" id="KW-1185">Reference proteome</keyword>
<dbReference type="Proteomes" id="UP001596222">
    <property type="component" value="Unassembled WGS sequence"/>
</dbReference>
<name>A0ABW0A8I6_9ACTN</name>
<dbReference type="EMBL" id="JBHSKJ010000035">
    <property type="protein sequence ID" value="MFC5149914.1"/>
    <property type="molecule type" value="Genomic_DNA"/>
</dbReference>
<gene>
    <name evidence="1" type="ORF">ACFPP6_35220</name>
</gene>
<dbReference type="RefSeq" id="WP_382050915.1">
    <property type="nucleotide sequence ID" value="NZ_JBHSKJ010000035.1"/>
</dbReference>
<protein>
    <submittedName>
        <fullName evidence="1">Uncharacterized protein</fullName>
    </submittedName>
</protein>
<sequence length="108" mass="11657">MDLLGAGECNGAVGKCAAAGGPGWTVWSEGSVLYRQWEEILLARTARNDTFIAWRDIARTALANALSPSPLTLLGTDLLTRWAAAGQWLRVWQLLSFLVRGDVMVALG</sequence>
<evidence type="ECO:0000313" key="2">
    <source>
        <dbReference type="Proteomes" id="UP001596222"/>
    </source>
</evidence>
<organism evidence="1 2">
    <name type="scientific">Streptomyces aureoversilis</name>
    <dbReference type="NCBI Taxonomy" id="67277"/>
    <lineage>
        <taxon>Bacteria</taxon>
        <taxon>Bacillati</taxon>
        <taxon>Actinomycetota</taxon>
        <taxon>Actinomycetes</taxon>
        <taxon>Kitasatosporales</taxon>
        <taxon>Streptomycetaceae</taxon>
        <taxon>Streptomyces</taxon>
    </lineage>
</organism>
<accession>A0ABW0A8I6</accession>